<evidence type="ECO:0000256" key="3">
    <source>
        <dbReference type="ARBA" id="ARBA00022827"/>
    </source>
</evidence>
<dbReference type="GO" id="GO:0008115">
    <property type="term" value="F:sarcosine oxidase activity"/>
    <property type="evidence" value="ECO:0007669"/>
    <property type="project" value="TreeGrafter"/>
</dbReference>
<gene>
    <name evidence="6" type="ORF">METZ01_LOCUS244442</name>
</gene>
<sequence>IESVLHEKNSGYGHNRGAILGLAELAKKEGVKILEGIEVLEINNGSGTKAAQNVKTTKGVFEFENLIVAVGPWVEKFWKLMGYDDYINVNGSKQRMWSYNMLEEGELEYDPKLHTTNNNKESPIVHVDTEATLISKHTGNAIHENEIWGIYYKPDVYRNCIQGGSSPRQIKTEPHKIELEPYGHDSKKYKTSSEFYDKWTSALAFCQKRFEGKHKNYRKRSNGGVGCLTPDKFPVFDVFNENIYLVADSNHGWKMVGVGELVADELLGKKSSILEPFRFNRYEQGKLHPRSKSPFPWS</sequence>
<reference evidence="6" key="1">
    <citation type="submission" date="2018-05" db="EMBL/GenBank/DDBJ databases">
        <authorList>
            <person name="Lanie J.A."/>
            <person name="Ng W.-L."/>
            <person name="Kazmierczak K.M."/>
            <person name="Andrzejewski T.M."/>
            <person name="Davidsen T.M."/>
            <person name="Wayne K.J."/>
            <person name="Tettelin H."/>
            <person name="Glass J.I."/>
            <person name="Rusch D."/>
            <person name="Podicherti R."/>
            <person name="Tsui H.-C.T."/>
            <person name="Winkler M.E."/>
        </authorList>
    </citation>
    <scope>NUCLEOTIDE SEQUENCE</scope>
</reference>
<dbReference type="Pfam" id="PF01266">
    <property type="entry name" value="DAO"/>
    <property type="match status" value="1"/>
</dbReference>
<protein>
    <recommendedName>
        <fullName evidence="5">FAD dependent oxidoreductase domain-containing protein</fullName>
    </recommendedName>
</protein>
<keyword evidence="3" id="KW-0274">FAD</keyword>
<dbReference type="EMBL" id="UINC01063690">
    <property type="protein sequence ID" value="SVB91588.1"/>
    <property type="molecule type" value="Genomic_DNA"/>
</dbReference>
<dbReference type="InterPro" id="IPR006076">
    <property type="entry name" value="FAD-dep_OxRdtase"/>
</dbReference>
<dbReference type="SUPFAM" id="SSF51905">
    <property type="entry name" value="FAD/NAD(P)-binding domain"/>
    <property type="match status" value="1"/>
</dbReference>
<dbReference type="InterPro" id="IPR045170">
    <property type="entry name" value="MTOX"/>
</dbReference>
<feature type="non-terminal residue" evidence="6">
    <location>
        <position position="1"/>
    </location>
</feature>
<dbReference type="Gene3D" id="3.30.9.10">
    <property type="entry name" value="D-Amino Acid Oxidase, subunit A, domain 2"/>
    <property type="match status" value="1"/>
</dbReference>
<dbReference type="AlphaFoldDB" id="A0A382HWB8"/>
<evidence type="ECO:0000313" key="6">
    <source>
        <dbReference type="EMBL" id="SVB91588.1"/>
    </source>
</evidence>
<feature type="domain" description="FAD dependent oxidoreductase" evidence="5">
    <location>
        <begin position="5"/>
        <end position="264"/>
    </location>
</feature>
<dbReference type="PANTHER" id="PTHR10961:SF46">
    <property type="entry name" value="PEROXISOMAL SARCOSINE OXIDASE"/>
    <property type="match status" value="1"/>
</dbReference>
<keyword evidence="4" id="KW-0560">Oxidoreductase</keyword>
<proteinExistence type="predicted"/>
<name>A0A382HWB8_9ZZZZ</name>
<evidence type="ECO:0000256" key="1">
    <source>
        <dbReference type="ARBA" id="ARBA00001974"/>
    </source>
</evidence>
<evidence type="ECO:0000256" key="2">
    <source>
        <dbReference type="ARBA" id="ARBA00022630"/>
    </source>
</evidence>
<dbReference type="PANTHER" id="PTHR10961">
    <property type="entry name" value="PEROXISOMAL SARCOSINE OXIDASE"/>
    <property type="match status" value="1"/>
</dbReference>
<keyword evidence="2" id="KW-0285">Flavoprotein</keyword>
<dbReference type="InterPro" id="IPR036188">
    <property type="entry name" value="FAD/NAD-bd_sf"/>
</dbReference>
<dbReference type="GO" id="GO:0050660">
    <property type="term" value="F:flavin adenine dinucleotide binding"/>
    <property type="evidence" value="ECO:0007669"/>
    <property type="project" value="InterPro"/>
</dbReference>
<dbReference type="Gene3D" id="3.50.50.60">
    <property type="entry name" value="FAD/NAD(P)-binding domain"/>
    <property type="match status" value="1"/>
</dbReference>
<comment type="cofactor">
    <cofactor evidence="1">
        <name>FAD</name>
        <dbReference type="ChEBI" id="CHEBI:57692"/>
    </cofactor>
</comment>
<evidence type="ECO:0000259" key="5">
    <source>
        <dbReference type="Pfam" id="PF01266"/>
    </source>
</evidence>
<accession>A0A382HWB8</accession>
<evidence type="ECO:0000256" key="4">
    <source>
        <dbReference type="ARBA" id="ARBA00023002"/>
    </source>
</evidence>
<organism evidence="6">
    <name type="scientific">marine metagenome</name>
    <dbReference type="NCBI Taxonomy" id="408172"/>
    <lineage>
        <taxon>unclassified sequences</taxon>
        <taxon>metagenomes</taxon>
        <taxon>ecological metagenomes</taxon>
    </lineage>
</organism>